<name>A0A1J5QTU8_9ZZZZ</name>
<proteinExistence type="predicted"/>
<organism evidence="1">
    <name type="scientific">mine drainage metagenome</name>
    <dbReference type="NCBI Taxonomy" id="410659"/>
    <lineage>
        <taxon>unclassified sequences</taxon>
        <taxon>metagenomes</taxon>
        <taxon>ecological metagenomes</taxon>
    </lineage>
</organism>
<comment type="caution">
    <text evidence="1">The sequence shown here is derived from an EMBL/GenBank/DDBJ whole genome shotgun (WGS) entry which is preliminary data.</text>
</comment>
<gene>
    <name evidence="1" type="ORF">GALL_310680</name>
</gene>
<dbReference type="EMBL" id="MLJW01000442">
    <property type="protein sequence ID" value="OIQ87078.1"/>
    <property type="molecule type" value="Genomic_DNA"/>
</dbReference>
<dbReference type="AlphaFoldDB" id="A0A1J5QTU8"/>
<evidence type="ECO:0000313" key="1">
    <source>
        <dbReference type="EMBL" id="OIQ87078.1"/>
    </source>
</evidence>
<reference evidence="1" key="1">
    <citation type="submission" date="2016-10" db="EMBL/GenBank/DDBJ databases">
        <title>Sequence of Gallionella enrichment culture.</title>
        <authorList>
            <person name="Poehlein A."/>
            <person name="Muehling M."/>
            <person name="Daniel R."/>
        </authorList>
    </citation>
    <scope>NUCLEOTIDE SEQUENCE</scope>
</reference>
<accession>A0A1J5QTU8</accession>
<sequence length="84" mass="9357">MSDMRTFTVRDLDRSPSTVLEASRADGRARIRERGGQTYIIVPEATLEKPITGLPNFQKRRQRMLSGVLPASTVQKLDKAIAGE</sequence>
<protein>
    <submittedName>
        <fullName evidence="1">Uncharacterized protein</fullName>
    </submittedName>
</protein>